<feature type="region of interest" description="Disordered" evidence="1">
    <location>
        <begin position="1"/>
        <end position="54"/>
    </location>
</feature>
<dbReference type="Proteomes" id="UP000244005">
    <property type="component" value="Unassembled WGS sequence"/>
</dbReference>
<protein>
    <submittedName>
        <fullName evidence="2">Uncharacterized protein</fullName>
    </submittedName>
</protein>
<proteinExistence type="predicted"/>
<feature type="compositionally biased region" description="Basic and acidic residues" evidence="1">
    <location>
        <begin position="39"/>
        <end position="53"/>
    </location>
</feature>
<name>A0A2R6WEX2_MARPO</name>
<evidence type="ECO:0000313" key="2">
    <source>
        <dbReference type="EMBL" id="PTQ32404.1"/>
    </source>
</evidence>
<dbReference type="AlphaFoldDB" id="A0A2R6WEX2"/>
<feature type="compositionally biased region" description="Polar residues" evidence="1">
    <location>
        <begin position="1"/>
        <end position="13"/>
    </location>
</feature>
<organism evidence="2 3">
    <name type="scientific">Marchantia polymorpha</name>
    <name type="common">Common liverwort</name>
    <name type="synonym">Marchantia aquatica</name>
    <dbReference type="NCBI Taxonomy" id="3197"/>
    <lineage>
        <taxon>Eukaryota</taxon>
        <taxon>Viridiplantae</taxon>
        <taxon>Streptophyta</taxon>
        <taxon>Embryophyta</taxon>
        <taxon>Marchantiophyta</taxon>
        <taxon>Marchantiopsida</taxon>
        <taxon>Marchantiidae</taxon>
        <taxon>Marchantiales</taxon>
        <taxon>Marchantiaceae</taxon>
        <taxon>Marchantia</taxon>
    </lineage>
</organism>
<evidence type="ECO:0000256" key="1">
    <source>
        <dbReference type="SAM" id="MobiDB-lite"/>
    </source>
</evidence>
<dbReference type="Gramene" id="Mp7g01670.1">
    <property type="protein sequence ID" value="Mp7g01670.1.cds"/>
    <property type="gene ID" value="Mp7g01670"/>
</dbReference>
<dbReference type="EMBL" id="KZ772771">
    <property type="protein sequence ID" value="PTQ32404.1"/>
    <property type="molecule type" value="Genomic_DNA"/>
</dbReference>
<reference evidence="3" key="1">
    <citation type="journal article" date="2017" name="Cell">
        <title>Insights into land plant evolution garnered from the Marchantia polymorpha genome.</title>
        <authorList>
            <person name="Bowman J.L."/>
            <person name="Kohchi T."/>
            <person name="Yamato K.T."/>
            <person name="Jenkins J."/>
            <person name="Shu S."/>
            <person name="Ishizaki K."/>
            <person name="Yamaoka S."/>
            <person name="Nishihama R."/>
            <person name="Nakamura Y."/>
            <person name="Berger F."/>
            <person name="Adam C."/>
            <person name="Aki S.S."/>
            <person name="Althoff F."/>
            <person name="Araki T."/>
            <person name="Arteaga-Vazquez M.A."/>
            <person name="Balasubrmanian S."/>
            <person name="Barry K."/>
            <person name="Bauer D."/>
            <person name="Boehm C.R."/>
            <person name="Briginshaw L."/>
            <person name="Caballero-Perez J."/>
            <person name="Catarino B."/>
            <person name="Chen F."/>
            <person name="Chiyoda S."/>
            <person name="Chovatia M."/>
            <person name="Davies K.M."/>
            <person name="Delmans M."/>
            <person name="Demura T."/>
            <person name="Dierschke T."/>
            <person name="Dolan L."/>
            <person name="Dorantes-Acosta A.E."/>
            <person name="Eklund D.M."/>
            <person name="Florent S.N."/>
            <person name="Flores-Sandoval E."/>
            <person name="Fujiyama A."/>
            <person name="Fukuzawa H."/>
            <person name="Galik B."/>
            <person name="Grimanelli D."/>
            <person name="Grimwood J."/>
            <person name="Grossniklaus U."/>
            <person name="Hamada T."/>
            <person name="Haseloff J."/>
            <person name="Hetherington A.J."/>
            <person name="Higo A."/>
            <person name="Hirakawa Y."/>
            <person name="Hundley H.N."/>
            <person name="Ikeda Y."/>
            <person name="Inoue K."/>
            <person name="Inoue S.I."/>
            <person name="Ishida S."/>
            <person name="Jia Q."/>
            <person name="Kakita M."/>
            <person name="Kanazawa T."/>
            <person name="Kawai Y."/>
            <person name="Kawashima T."/>
            <person name="Kennedy M."/>
            <person name="Kinose K."/>
            <person name="Kinoshita T."/>
            <person name="Kohara Y."/>
            <person name="Koide E."/>
            <person name="Komatsu K."/>
            <person name="Kopischke S."/>
            <person name="Kubo M."/>
            <person name="Kyozuka J."/>
            <person name="Lagercrantz U."/>
            <person name="Lin S.S."/>
            <person name="Lindquist E."/>
            <person name="Lipzen A.M."/>
            <person name="Lu C.W."/>
            <person name="De Luna E."/>
            <person name="Martienssen R.A."/>
            <person name="Minamino N."/>
            <person name="Mizutani M."/>
            <person name="Mizutani M."/>
            <person name="Mochizuki N."/>
            <person name="Monte I."/>
            <person name="Mosher R."/>
            <person name="Nagasaki H."/>
            <person name="Nakagami H."/>
            <person name="Naramoto S."/>
            <person name="Nishitani K."/>
            <person name="Ohtani M."/>
            <person name="Okamoto T."/>
            <person name="Okumura M."/>
            <person name="Phillips J."/>
            <person name="Pollak B."/>
            <person name="Reinders A."/>
            <person name="Rovekamp M."/>
            <person name="Sano R."/>
            <person name="Sawa S."/>
            <person name="Schmid M.W."/>
            <person name="Shirakawa M."/>
            <person name="Solano R."/>
            <person name="Spunde A."/>
            <person name="Suetsugu N."/>
            <person name="Sugano S."/>
            <person name="Sugiyama A."/>
            <person name="Sun R."/>
            <person name="Suzuki Y."/>
            <person name="Takenaka M."/>
            <person name="Takezawa D."/>
            <person name="Tomogane H."/>
            <person name="Tsuzuki M."/>
            <person name="Ueda T."/>
            <person name="Umeda M."/>
            <person name="Ward J.M."/>
            <person name="Watanabe Y."/>
            <person name="Yazaki K."/>
            <person name="Yokoyama R."/>
            <person name="Yoshitake Y."/>
            <person name="Yotsui I."/>
            <person name="Zachgo S."/>
            <person name="Schmutz J."/>
        </authorList>
    </citation>
    <scope>NUCLEOTIDE SEQUENCE [LARGE SCALE GENOMIC DNA]</scope>
    <source>
        <strain evidence="3">Tak-1</strain>
    </source>
</reference>
<keyword evidence="3" id="KW-1185">Reference proteome</keyword>
<gene>
    <name evidence="2" type="ORF">MARPO_0099s0040</name>
</gene>
<sequence length="166" mass="18642">MPITTKSLTSSGWVTRRLRSPTGPHRPSGAETGRRAKTPKLERKRSELQREMNGRSLRPKFRAKDFLLKKKSAKGRALFFFGHCLQCRRCRLELSLPSAPNLLQSAFCVLDVILMCVLEHLPCPEALFLAETRGAAKHCASDNSKLASDEIHVLILILVSCFRNLS</sequence>
<accession>A0A2R6WEX2</accession>
<evidence type="ECO:0000313" key="3">
    <source>
        <dbReference type="Proteomes" id="UP000244005"/>
    </source>
</evidence>